<feature type="compositionally biased region" description="Basic and acidic residues" evidence="1">
    <location>
        <begin position="803"/>
        <end position="820"/>
    </location>
</feature>
<evidence type="ECO:0000313" key="3">
    <source>
        <dbReference type="EMBL" id="KAA1111044.1"/>
    </source>
</evidence>
<feature type="compositionally biased region" description="Polar residues" evidence="1">
    <location>
        <begin position="309"/>
        <end position="326"/>
    </location>
</feature>
<feature type="compositionally biased region" description="Basic and acidic residues" evidence="1">
    <location>
        <begin position="904"/>
        <end position="921"/>
    </location>
</feature>
<keyword evidence="2" id="KW-0732">Signal</keyword>
<feature type="compositionally biased region" description="Basic and acidic residues" evidence="1">
    <location>
        <begin position="270"/>
        <end position="287"/>
    </location>
</feature>
<keyword evidence="4" id="KW-1185">Reference proteome</keyword>
<name>A0A5B0QDF5_PUCGR</name>
<evidence type="ECO:0000256" key="1">
    <source>
        <dbReference type="SAM" id="MobiDB-lite"/>
    </source>
</evidence>
<feature type="compositionally biased region" description="Basic and acidic residues" evidence="1">
    <location>
        <begin position="687"/>
        <end position="747"/>
    </location>
</feature>
<comment type="caution">
    <text evidence="3">The sequence shown here is derived from an EMBL/GenBank/DDBJ whole genome shotgun (WGS) entry which is preliminary data.</text>
</comment>
<dbReference type="AlphaFoldDB" id="A0A5B0QDF5"/>
<gene>
    <name evidence="3" type="ORF">PGT21_035964</name>
</gene>
<accession>A0A5B0QDF5</accession>
<feature type="compositionally biased region" description="Basic and acidic residues" evidence="1">
    <location>
        <begin position="761"/>
        <end position="783"/>
    </location>
</feature>
<feature type="compositionally biased region" description="Basic and acidic residues" evidence="1">
    <location>
        <begin position="529"/>
        <end position="547"/>
    </location>
</feature>
<feature type="compositionally biased region" description="Polar residues" evidence="1">
    <location>
        <begin position="473"/>
        <end position="484"/>
    </location>
</feature>
<evidence type="ECO:0000256" key="2">
    <source>
        <dbReference type="SAM" id="SignalP"/>
    </source>
</evidence>
<dbReference type="EMBL" id="VSWC01000027">
    <property type="protein sequence ID" value="KAA1111044.1"/>
    <property type="molecule type" value="Genomic_DNA"/>
</dbReference>
<organism evidence="3 4">
    <name type="scientific">Puccinia graminis f. sp. tritici</name>
    <dbReference type="NCBI Taxonomy" id="56615"/>
    <lineage>
        <taxon>Eukaryota</taxon>
        <taxon>Fungi</taxon>
        <taxon>Dikarya</taxon>
        <taxon>Basidiomycota</taxon>
        <taxon>Pucciniomycotina</taxon>
        <taxon>Pucciniomycetes</taxon>
        <taxon>Pucciniales</taxon>
        <taxon>Pucciniaceae</taxon>
        <taxon>Puccinia</taxon>
    </lineage>
</organism>
<feature type="region of interest" description="Disordered" evidence="1">
    <location>
        <begin position="137"/>
        <end position="825"/>
    </location>
</feature>
<feature type="compositionally biased region" description="Polar residues" evidence="1">
    <location>
        <begin position="205"/>
        <end position="230"/>
    </location>
</feature>
<feature type="compositionally biased region" description="Basic and acidic residues" evidence="1">
    <location>
        <begin position="337"/>
        <end position="356"/>
    </location>
</feature>
<evidence type="ECO:0000313" key="4">
    <source>
        <dbReference type="Proteomes" id="UP000324748"/>
    </source>
</evidence>
<feature type="compositionally biased region" description="Polar residues" evidence="1">
    <location>
        <begin position="410"/>
        <end position="422"/>
    </location>
</feature>
<feature type="compositionally biased region" description="Polar residues" evidence="1">
    <location>
        <begin position="748"/>
        <end position="757"/>
    </location>
</feature>
<feature type="compositionally biased region" description="Basic and acidic residues" evidence="1">
    <location>
        <begin position="581"/>
        <end position="603"/>
    </location>
</feature>
<dbReference type="OrthoDB" id="10339013at2759"/>
<feature type="compositionally biased region" description="Basic and acidic residues" evidence="1">
    <location>
        <begin position="387"/>
        <end position="404"/>
    </location>
</feature>
<feature type="compositionally biased region" description="Polar residues" evidence="1">
    <location>
        <begin position="178"/>
        <end position="190"/>
    </location>
</feature>
<proteinExistence type="predicted"/>
<feature type="compositionally biased region" description="Polar residues" evidence="1">
    <location>
        <begin position="786"/>
        <end position="795"/>
    </location>
</feature>
<feature type="compositionally biased region" description="Polar residues" evidence="1">
    <location>
        <begin position="492"/>
        <end position="528"/>
    </location>
</feature>
<feature type="chain" id="PRO_5022734104" evidence="2">
    <location>
        <begin position="22"/>
        <end position="921"/>
    </location>
</feature>
<dbReference type="Proteomes" id="UP000324748">
    <property type="component" value="Unassembled WGS sequence"/>
</dbReference>
<feature type="compositionally biased region" description="Low complexity" evidence="1">
    <location>
        <begin position="357"/>
        <end position="374"/>
    </location>
</feature>
<feature type="compositionally biased region" description="Polar residues" evidence="1">
    <location>
        <begin position="241"/>
        <end position="250"/>
    </location>
</feature>
<reference evidence="3 4" key="1">
    <citation type="submission" date="2019-05" db="EMBL/GenBank/DDBJ databases">
        <title>Emergence of the Ug99 lineage of the wheat stem rust pathogen through somatic hybridization.</title>
        <authorList>
            <person name="Li F."/>
            <person name="Upadhyaya N.M."/>
            <person name="Sperschneider J."/>
            <person name="Matny O."/>
            <person name="Nguyen-Phuc H."/>
            <person name="Mago R."/>
            <person name="Raley C."/>
            <person name="Miller M.E."/>
            <person name="Silverstein K.A.T."/>
            <person name="Henningsen E."/>
            <person name="Hirsch C.D."/>
            <person name="Visser B."/>
            <person name="Pretorius Z.A."/>
            <person name="Steffenson B.J."/>
            <person name="Schwessinger B."/>
            <person name="Dodds P.N."/>
            <person name="Figueroa M."/>
        </authorList>
    </citation>
    <scope>NUCLEOTIDE SEQUENCE [LARGE SCALE GENOMIC DNA]</scope>
    <source>
        <strain evidence="3">21-0</strain>
    </source>
</reference>
<protein>
    <submittedName>
        <fullName evidence="3">Uncharacterized protein</fullName>
    </submittedName>
</protein>
<sequence>MLGLSQLLITFYLLNHHVISAHPLSSGETLSKRGFGGATSLSFGNHALRKRMEGAIAGGVQASEKGLGSGAHVEELKAANSGLSARPVASVPIIEFPHEDTPALTAHEQLPPVNPSVSGTPASGELEVVQLDPESLDKSAAVTPAQHKASSQAGPNPPTPVPSTSINPAPETKDPKEITNTNAQGSTVESSPAKVNEPTAERTGETQPTAVATTPESQSGHEASVASSQTKDAKDGVNAQVEDTPNSSGRGATVPVDSDAKNTHNAAENPVHEDASVKSSENKEKTEINSTPGKTQQDAAESPVGGSSVDMSQDKGSAQTPVGSQETGEKASGAQIDRPESDEAKAQHETAEREKAGPSSGTSQDTGSTQSPGGPKEGEQASGTQTEAEHNKDNTQREANERETAGTGTGASQNKGSTQVPDRSQEGGEQATREQTNQPKNNEERAQQEAAGGQNVGPGVGRSPDTATPHGDGQQTDRSTTSNPKKGDQDTNDNLKGSGSDSNSQHPEGSGNEYHQSGQLVSIQNNEEVAQRNSERDTNREKIEKIKQARRKAREQQNSNRNSEEEESNRQGQESSAPIKSNEEVPQRNSERDTNREEIERIKQARRKAREQQNSNRNLEEEESNRQGQDSPPNQNKPKTKEEEEKLKIQQQKEENLKRQHEEEERLKKQRLEEEEAERQRQVSQSESERRKQLELENKRKEENERKRKEEEERKKTEQVEAEKKRLEALKNEQERARQQQEAERNKQSNVHQNSEIPNDESVHNESQKSGAEPHSEHHKEGDNGETPSNPSTPKGNEDDPALEEKLREANKKFANDQPKKGFFHPIVSMFKSMVRRIKISWNKLWNFLVKRRKSSVHPPEGEVGALLAKDVPFNPSDEPPNTKVAREAAQKGELAPPPAPPAEKQKEPFHTIPDRTAEPK</sequence>
<feature type="compositionally biased region" description="Basic and acidic residues" evidence="1">
    <location>
        <begin position="639"/>
        <end position="672"/>
    </location>
</feature>
<feature type="region of interest" description="Disordered" evidence="1">
    <location>
        <begin position="855"/>
        <end position="921"/>
    </location>
</feature>
<feature type="signal peptide" evidence="2">
    <location>
        <begin position="1"/>
        <end position="21"/>
    </location>
</feature>
<feature type="compositionally biased region" description="Polar residues" evidence="1">
    <location>
        <begin position="288"/>
        <end position="299"/>
    </location>
</feature>